<name>A0A9W9JG75_9EURO</name>
<keyword evidence="4" id="KW-1185">Reference proteome</keyword>
<sequence length="181" mass="18729">MRKNPVLADLDTEIPDSYANLFQCPGNGDWTNMTCSSRGDAETACGVDAVGSWTWVAGGNVTTAQNGQSTCNATDVMNLKNSNSSSSTQATCPACTAAATQSSHHSTVAIGAGLGVGLGIPLLLSTALFIFCARSRRRLTSSQQETNTVQGTAGRSTHPLELNGGGDAAELDSKMRSELRG</sequence>
<evidence type="ECO:0000256" key="2">
    <source>
        <dbReference type="SAM" id="Phobius"/>
    </source>
</evidence>
<feature type="region of interest" description="Disordered" evidence="1">
    <location>
        <begin position="141"/>
        <end position="181"/>
    </location>
</feature>
<reference evidence="3" key="2">
    <citation type="journal article" date="2023" name="IMA Fungus">
        <title>Comparative genomic study of the Penicillium genus elucidates a diverse pangenome and 15 lateral gene transfer events.</title>
        <authorList>
            <person name="Petersen C."/>
            <person name="Sorensen T."/>
            <person name="Nielsen M.R."/>
            <person name="Sondergaard T.E."/>
            <person name="Sorensen J.L."/>
            <person name="Fitzpatrick D.A."/>
            <person name="Frisvad J.C."/>
            <person name="Nielsen K.L."/>
        </authorList>
    </citation>
    <scope>NUCLEOTIDE SEQUENCE</scope>
    <source>
        <strain evidence="3">IBT 15544</strain>
    </source>
</reference>
<dbReference type="EMBL" id="JAPQKR010000015">
    <property type="protein sequence ID" value="KAJ5195387.1"/>
    <property type="molecule type" value="Genomic_DNA"/>
</dbReference>
<keyword evidence="2" id="KW-0812">Transmembrane</keyword>
<proteinExistence type="predicted"/>
<organism evidence="3 4">
    <name type="scientific">Penicillium cinerascens</name>
    <dbReference type="NCBI Taxonomy" id="70096"/>
    <lineage>
        <taxon>Eukaryota</taxon>
        <taxon>Fungi</taxon>
        <taxon>Dikarya</taxon>
        <taxon>Ascomycota</taxon>
        <taxon>Pezizomycotina</taxon>
        <taxon>Eurotiomycetes</taxon>
        <taxon>Eurotiomycetidae</taxon>
        <taxon>Eurotiales</taxon>
        <taxon>Aspergillaceae</taxon>
        <taxon>Penicillium</taxon>
    </lineage>
</organism>
<dbReference type="AlphaFoldDB" id="A0A9W9JG75"/>
<dbReference type="Proteomes" id="UP001150904">
    <property type="component" value="Unassembled WGS sequence"/>
</dbReference>
<evidence type="ECO:0000256" key="1">
    <source>
        <dbReference type="SAM" id="MobiDB-lite"/>
    </source>
</evidence>
<evidence type="ECO:0000313" key="4">
    <source>
        <dbReference type="Proteomes" id="UP001150904"/>
    </source>
</evidence>
<dbReference type="RefSeq" id="XP_058305875.1">
    <property type="nucleotide sequence ID" value="XM_058455887.1"/>
</dbReference>
<protein>
    <submittedName>
        <fullName evidence="3">Uncharacterized protein</fullName>
    </submittedName>
</protein>
<feature type="compositionally biased region" description="Basic and acidic residues" evidence="1">
    <location>
        <begin position="171"/>
        <end position="181"/>
    </location>
</feature>
<dbReference type="GeneID" id="83183188"/>
<feature type="transmembrane region" description="Helical" evidence="2">
    <location>
        <begin position="108"/>
        <end position="133"/>
    </location>
</feature>
<keyword evidence="2" id="KW-1133">Transmembrane helix</keyword>
<reference evidence="3" key="1">
    <citation type="submission" date="2022-12" db="EMBL/GenBank/DDBJ databases">
        <authorList>
            <person name="Petersen C."/>
        </authorList>
    </citation>
    <scope>NUCLEOTIDE SEQUENCE</scope>
    <source>
        <strain evidence="3">IBT 15544</strain>
    </source>
</reference>
<gene>
    <name evidence="3" type="ORF">N7498_008825</name>
</gene>
<evidence type="ECO:0000313" key="3">
    <source>
        <dbReference type="EMBL" id="KAJ5195387.1"/>
    </source>
</evidence>
<feature type="compositionally biased region" description="Polar residues" evidence="1">
    <location>
        <begin position="141"/>
        <end position="155"/>
    </location>
</feature>
<dbReference type="OrthoDB" id="5215637at2759"/>
<comment type="caution">
    <text evidence="3">The sequence shown here is derived from an EMBL/GenBank/DDBJ whole genome shotgun (WGS) entry which is preliminary data.</text>
</comment>
<accession>A0A9W9JG75</accession>
<keyword evidence="2" id="KW-0472">Membrane</keyword>